<name>A0ABP8X0Z0_9MICC</name>
<gene>
    <name evidence="2" type="ORF">GCM10025781_16340</name>
</gene>
<proteinExistence type="predicted"/>
<feature type="region of interest" description="Disordered" evidence="1">
    <location>
        <begin position="1"/>
        <end position="39"/>
    </location>
</feature>
<reference evidence="3" key="1">
    <citation type="journal article" date="2019" name="Int. J. Syst. Evol. Microbiol.">
        <title>The Global Catalogue of Microorganisms (GCM) 10K type strain sequencing project: providing services to taxonomists for standard genome sequencing and annotation.</title>
        <authorList>
            <consortium name="The Broad Institute Genomics Platform"/>
            <consortium name="The Broad Institute Genome Sequencing Center for Infectious Disease"/>
            <person name="Wu L."/>
            <person name="Ma J."/>
        </authorList>
    </citation>
    <scope>NUCLEOTIDE SEQUENCE [LARGE SCALE GENOMIC DNA]</scope>
    <source>
        <strain evidence="3">JCM 18958</strain>
    </source>
</reference>
<comment type="caution">
    <text evidence="2">The sequence shown here is derived from an EMBL/GenBank/DDBJ whole genome shotgun (WGS) entry which is preliminary data.</text>
</comment>
<evidence type="ECO:0000313" key="3">
    <source>
        <dbReference type="Proteomes" id="UP001501446"/>
    </source>
</evidence>
<dbReference type="Proteomes" id="UP001501446">
    <property type="component" value="Unassembled WGS sequence"/>
</dbReference>
<protein>
    <submittedName>
        <fullName evidence="2">Uncharacterized protein</fullName>
    </submittedName>
</protein>
<evidence type="ECO:0000313" key="2">
    <source>
        <dbReference type="EMBL" id="GAA4698907.1"/>
    </source>
</evidence>
<sequence length="117" mass="12703">MGDPQQGHRPIAGGHEILLGPDQGASSPHSRLAISGKTYPGAGSDEQLASQYGFKLPDGLREGGLAHSKMLRSATEMQVFTHGHETRGKTCHIDRHDNSLLMDFGYSSYWTYGDCES</sequence>
<organism evidence="2 3">
    <name type="scientific">Kocuria gwangalliensis</name>
    <dbReference type="NCBI Taxonomy" id="501592"/>
    <lineage>
        <taxon>Bacteria</taxon>
        <taxon>Bacillati</taxon>
        <taxon>Actinomycetota</taxon>
        <taxon>Actinomycetes</taxon>
        <taxon>Micrococcales</taxon>
        <taxon>Micrococcaceae</taxon>
        <taxon>Kocuria</taxon>
    </lineage>
</organism>
<keyword evidence="3" id="KW-1185">Reference proteome</keyword>
<accession>A0ABP8X0Z0</accession>
<dbReference type="EMBL" id="BAABLN010000023">
    <property type="protein sequence ID" value="GAA4698907.1"/>
    <property type="molecule type" value="Genomic_DNA"/>
</dbReference>
<evidence type="ECO:0000256" key="1">
    <source>
        <dbReference type="SAM" id="MobiDB-lite"/>
    </source>
</evidence>